<comment type="caution">
    <text evidence="2">The sequence shown here is derived from an EMBL/GenBank/DDBJ whole genome shotgun (WGS) entry which is preliminary data.</text>
</comment>
<name>A0A9N7ZBM1_PLEPL</name>
<sequence>MAPSGPRTMAQVCTLEYCHPANGNKGPKQDNPQRESTGSAGKVAMEAEEEEEGSCEMLIELHPLIEVRGYKKIESTYPPIEAQQQQWSETWRKLFVWGATLVLKEYTVHRGFPPAPGH</sequence>
<gene>
    <name evidence="2" type="ORF">PLEPLA_LOCUS45824</name>
</gene>
<keyword evidence="3" id="KW-1185">Reference proteome</keyword>
<proteinExistence type="predicted"/>
<dbReference type="Proteomes" id="UP001153269">
    <property type="component" value="Unassembled WGS sequence"/>
</dbReference>
<evidence type="ECO:0000313" key="2">
    <source>
        <dbReference type="EMBL" id="CAB1457996.1"/>
    </source>
</evidence>
<accession>A0A9N7ZBM1</accession>
<protein>
    <submittedName>
        <fullName evidence="2">Uncharacterized protein</fullName>
    </submittedName>
</protein>
<organism evidence="2 3">
    <name type="scientific">Pleuronectes platessa</name>
    <name type="common">European plaice</name>
    <dbReference type="NCBI Taxonomy" id="8262"/>
    <lineage>
        <taxon>Eukaryota</taxon>
        <taxon>Metazoa</taxon>
        <taxon>Chordata</taxon>
        <taxon>Craniata</taxon>
        <taxon>Vertebrata</taxon>
        <taxon>Euteleostomi</taxon>
        <taxon>Actinopterygii</taxon>
        <taxon>Neopterygii</taxon>
        <taxon>Teleostei</taxon>
        <taxon>Neoteleostei</taxon>
        <taxon>Acanthomorphata</taxon>
        <taxon>Carangaria</taxon>
        <taxon>Pleuronectiformes</taxon>
        <taxon>Pleuronectoidei</taxon>
        <taxon>Pleuronectidae</taxon>
        <taxon>Pleuronectes</taxon>
    </lineage>
</organism>
<dbReference type="AlphaFoldDB" id="A0A9N7ZBM1"/>
<dbReference type="EMBL" id="CADEAL010004368">
    <property type="protein sequence ID" value="CAB1457996.1"/>
    <property type="molecule type" value="Genomic_DNA"/>
</dbReference>
<evidence type="ECO:0000313" key="3">
    <source>
        <dbReference type="Proteomes" id="UP001153269"/>
    </source>
</evidence>
<reference evidence="2" key="1">
    <citation type="submission" date="2020-03" db="EMBL/GenBank/DDBJ databases">
        <authorList>
            <person name="Weist P."/>
        </authorList>
    </citation>
    <scope>NUCLEOTIDE SEQUENCE</scope>
</reference>
<evidence type="ECO:0000256" key="1">
    <source>
        <dbReference type="SAM" id="MobiDB-lite"/>
    </source>
</evidence>
<feature type="region of interest" description="Disordered" evidence="1">
    <location>
        <begin position="20"/>
        <end position="51"/>
    </location>
</feature>